<organism evidence="3 4">
    <name type="scientific">Sphingobacterium detergens</name>
    <dbReference type="NCBI Taxonomy" id="1145106"/>
    <lineage>
        <taxon>Bacteria</taxon>
        <taxon>Pseudomonadati</taxon>
        <taxon>Bacteroidota</taxon>
        <taxon>Sphingobacteriia</taxon>
        <taxon>Sphingobacteriales</taxon>
        <taxon>Sphingobacteriaceae</taxon>
        <taxon>Sphingobacterium</taxon>
    </lineage>
</organism>
<sequence length="410" mass="46819">MAILYRQSIRGKIVHLYKSFVMRILIIHTYYQTAGGEDTVFQQELSLLSQDHQVHTLTFQNKKGWRGALQTLGSIWNIFAANRLKKTIREFRPDVVHLHNTHYAAGPILIRTIAKQGIPQVMTLHNFRLLCPSATLYHHNHLFLDSLKEEFPWTAVKEKAFNDSVIKTFLLAFNYWFHRKIVTWQKVNRYINLSSFAKSIFVDSTLRVPAEKFEVKANFVFPSTLSAENPQPYFIYVGRLSDEKGILNLIESVKGTNLALHVIGGGPLEEEVKKRIADHSNINYLGFKPRSEILPLVAVAQALIVPSICFEGMPITILEAYSVGTPVLCSNLGPLPEMIIPNKTGQTFDPHNRNEIVACLTQWNAKPTDEKDEIRKTCMAYYFSNFTPDINESKLLAIYKNAIEDKNINK</sequence>
<gene>
    <name evidence="3" type="ORF">DFQ12_3364</name>
</gene>
<dbReference type="InterPro" id="IPR050194">
    <property type="entry name" value="Glycosyltransferase_grp1"/>
</dbReference>
<evidence type="ECO:0000259" key="1">
    <source>
        <dbReference type="Pfam" id="PF00534"/>
    </source>
</evidence>
<dbReference type="SUPFAM" id="SSF53756">
    <property type="entry name" value="UDP-Glycosyltransferase/glycogen phosphorylase"/>
    <property type="match status" value="1"/>
</dbReference>
<evidence type="ECO:0000313" key="3">
    <source>
        <dbReference type="EMBL" id="RKE49253.1"/>
    </source>
</evidence>
<dbReference type="InterPro" id="IPR028098">
    <property type="entry name" value="Glyco_trans_4-like_N"/>
</dbReference>
<dbReference type="PANTHER" id="PTHR45947:SF13">
    <property type="entry name" value="TRANSFERASE"/>
    <property type="match status" value="1"/>
</dbReference>
<dbReference type="Pfam" id="PF00534">
    <property type="entry name" value="Glycos_transf_1"/>
    <property type="match status" value="1"/>
</dbReference>
<dbReference type="Gene3D" id="3.40.50.2000">
    <property type="entry name" value="Glycogen Phosphorylase B"/>
    <property type="match status" value="2"/>
</dbReference>
<comment type="caution">
    <text evidence="3">The sequence shown here is derived from an EMBL/GenBank/DDBJ whole genome shotgun (WGS) entry which is preliminary data.</text>
</comment>
<accession>A0A420AY07</accession>
<dbReference type="InterPro" id="IPR001296">
    <property type="entry name" value="Glyco_trans_1"/>
</dbReference>
<feature type="domain" description="Glycosyl transferase family 1" evidence="1">
    <location>
        <begin position="229"/>
        <end position="367"/>
    </location>
</feature>
<dbReference type="Proteomes" id="UP000286246">
    <property type="component" value="Unassembled WGS sequence"/>
</dbReference>
<dbReference type="AlphaFoldDB" id="A0A420AY07"/>
<reference evidence="3 4" key="1">
    <citation type="submission" date="2018-09" db="EMBL/GenBank/DDBJ databases">
        <title>Genomic Encyclopedia of Type Strains, Phase III (KMG-III): the genomes of soil and plant-associated and newly described type strains.</title>
        <authorList>
            <person name="Whitman W."/>
        </authorList>
    </citation>
    <scope>NUCLEOTIDE SEQUENCE [LARGE SCALE GENOMIC DNA]</scope>
    <source>
        <strain evidence="3 4">CECT 7938</strain>
    </source>
</reference>
<evidence type="ECO:0000259" key="2">
    <source>
        <dbReference type="Pfam" id="PF13439"/>
    </source>
</evidence>
<proteinExistence type="predicted"/>
<keyword evidence="4" id="KW-1185">Reference proteome</keyword>
<name>A0A420AY07_SPHD1</name>
<keyword evidence="3" id="KW-0808">Transferase</keyword>
<dbReference type="PANTHER" id="PTHR45947">
    <property type="entry name" value="SULFOQUINOVOSYL TRANSFERASE SQD2"/>
    <property type="match status" value="1"/>
</dbReference>
<dbReference type="OrthoDB" id="9787111at2"/>
<dbReference type="Pfam" id="PF13439">
    <property type="entry name" value="Glyco_transf_4"/>
    <property type="match status" value="1"/>
</dbReference>
<protein>
    <submittedName>
        <fullName evidence="3">Glycosyltransferase involved in cell wall biosynthesis</fullName>
    </submittedName>
</protein>
<dbReference type="GO" id="GO:0016757">
    <property type="term" value="F:glycosyltransferase activity"/>
    <property type="evidence" value="ECO:0007669"/>
    <property type="project" value="InterPro"/>
</dbReference>
<evidence type="ECO:0000313" key="4">
    <source>
        <dbReference type="Proteomes" id="UP000286246"/>
    </source>
</evidence>
<dbReference type="EMBL" id="RAPY01000003">
    <property type="protein sequence ID" value="RKE49253.1"/>
    <property type="molecule type" value="Genomic_DNA"/>
</dbReference>
<feature type="domain" description="Glycosyltransferase subfamily 4-like N-terminal" evidence="2">
    <location>
        <begin position="47"/>
        <end position="152"/>
    </location>
</feature>